<dbReference type="EMBL" id="BGPR01000090">
    <property type="protein sequence ID" value="GBL92914.1"/>
    <property type="molecule type" value="Genomic_DNA"/>
</dbReference>
<comment type="caution">
    <text evidence="1">The sequence shown here is derived from an EMBL/GenBank/DDBJ whole genome shotgun (WGS) entry which is preliminary data.</text>
</comment>
<sequence>MQLIFQFTIPSSKISCLNSSIEAKTTERLPDVLKDIMYETPADSDMDLAAGMLLQRSSKGLVFLRMFGNPCDVDDICASVPMGEIYNASYDSFNYYCTLSFGAVAFKDRKGTWFHPLPGYRSSIDGQCPLVLRVSAQYFHMSVSDGHNE</sequence>
<dbReference type="Proteomes" id="UP000499080">
    <property type="component" value="Unassembled WGS sequence"/>
</dbReference>
<gene>
    <name evidence="1" type="ORF">AVEN_54572_1</name>
</gene>
<evidence type="ECO:0000313" key="1">
    <source>
        <dbReference type="EMBL" id="GBL92914.1"/>
    </source>
</evidence>
<dbReference type="AlphaFoldDB" id="A0A4Y2BNZ3"/>
<accession>A0A4Y2BNZ3</accession>
<name>A0A4Y2BNZ3_ARAVE</name>
<keyword evidence="2" id="KW-1185">Reference proteome</keyword>
<protein>
    <submittedName>
        <fullName evidence="1">Uncharacterized protein</fullName>
    </submittedName>
</protein>
<evidence type="ECO:0000313" key="2">
    <source>
        <dbReference type="Proteomes" id="UP000499080"/>
    </source>
</evidence>
<organism evidence="1 2">
    <name type="scientific">Araneus ventricosus</name>
    <name type="common">Orbweaver spider</name>
    <name type="synonym">Epeira ventricosa</name>
    <dbReference type="NCBI Taxonomy" id="182803"/>
    <lineage>
        <taxon>Eukaryota</taxon>
        <taxon>Metazoa</taxon>
        <taxon>Ecdysozoa</taxon>
        <taxon>Arthropoda</taxon>
        <taxon>Chelicerata</taxon>
        <taxon>Arachnida</taxon>
        <taxon>Araneae</taxon>
        <taxon>Araneomorphae</taxon>
        <taxon>Entelegynae</taxon>
        <taxon>Araneoidea</taxon>
        <taxon>Araneidae</taxon>
        <taxon>Araneus</taxon>
    </lineage>
</organism>
<reference evidence="1 2" key="1">
    <citation type="journal article" date="2019" name="Sci. Rep.">
        <title>Orb-weaving spider Araneus ventricosus genome elucidates the spidroin gene catalogue.</title>
        <authorList>
            <person name="Kono N."/>
            <person name="Nakamura H."/>
            <person name="Ohtoshi R."/>
            <person name="Moran D.A.P."/>
            <person name="Shinohara A."/>
            <person name="Yoshida Y."/>
            <person name="Fujiwara M."/>
            <person name="Mori M."/>
            <person name="Tomita M."/>
            <person name="Arakawa K."/>
        </authorList>
    </citation>
    <scope>NUCLEOTIDE SEQUENCE [LARGE SCALE GENOMIC DNA]</scope>
</reference>
<proteinExistence type="predicted"/>